<feature type="domain" description="DNA mismatch repair protein S5" evidence="7">
    <location>
        <begin position="209"/>
        <end position="327"/>
    </location>
</feature>
<accession>K0NJB7</accession>
<dbReference type="InterPro" id="IPR037198">
    <property type="entry name" value="MutL_C_sf"/>
</dbReference>
<proteinExistence type="inferred from homology"/>
<dbReference type="InterPro" id="IPR014762">
    <property type="entry name" value="DNA_mismatch_repair_CS"/>
</dbReference>
<dbReference type="GO" id="GO:0016887">
    <property type="term" value="F:ATP hydrolysis activity"/>
    <property type="evidence" value="ECO:0007669"/>
    <property type="project" value="InterPro"/>
</dbReference>
<dbReference type="InterPro" id="IPR002099">
    <property type="entry name" value="MutL/Mlh/PMS"/>
</dbReference>
<dbReference type="CDD" id="cd16926">
    <property type="entry name" value="HATPase_MutL-MLH-PMS-like"/>
    <property type="match status" value="1"/>
</dbReference>
<dbReference type="Gene3D" id="3.30.1540.20">
    <property type="entry name" value="MutL, C-terminal domain, dimerisation subdomain"/>
    <property type="match status" value="1"/>
</dbReference>
<dbReference type="PATRIC" id="fig|651182.5.peg.3999"/>
<dbReference type="PROSITE" id="PS00058">
    <property type="entry name" value="DNA_MISMATCH_REPAIR_1"/>
    <property type="match status" value="1"/>
</dbReference>
<dbReference type="InterPro" id="IPR014721">
    <property type="entry name" value="Ribsml_uS5_D2-typ_fold_subgr"/>
</dbReference>
<sequence length="622" mass="69253">MTTVRILPEILSNQIAAGEVVERPASVVKELVENSIDANATQITIEIVNGGKSLIRVSDNGIGLLRDDALLSIERYATSKIFKKEDLLSISTMGFRGEALPSIASVSKFILVTRTKDSDIGTKIDIAGGKIHNVSDAGAPVGTMVEVKQLFFNTPARKKFLKSNTTETSHIADAVSGMALGNPHVQFRLFLNHKLQKSFSLSDDLFQRSVRILGRDVAGKLYPLEFADEFIRIQGYCSNPSVTRRSSSKIFLFVNNRLVYDRGLIAAIFKGYKGRIMKGNFPLGVFFVEIAFDQVDVNVHPSKKEIRFFNSKPVYQAMSETIDRALSCAQENMTVYSHSHILVSPDTGEKKAVETFDFFDAAVYPESSGKIEQSIIDWQTQVANKSDPVQKQKDPVCQQALPQAPGHPGTFVNPVILVSPALKEKSVLVSGTTKIIGQVMGTYILVETQEGIMLMDQHAAHERIVYEKLKRRYQSLNIQSQNLVVPETLDLNFKEADFLSGILDELKGLGVIIEPFGGTTFIIKAVPVIIDEKEIKPMIVDIIETALVKKDRFSKDEWLEQCLILMACHSAIRANLKLNQTEMETLLADLEACENPCYCPHGRPIMIAWTKQQIEKLFKRLV</sequence>
<dbReference type="SMART" id="SM00853">
    <property type="entry name" value="MutL_C"/>
    <property type="match status" value="1"/>
</dbReference>
<dbReference type="HAMAP" id="MF_00149">
    <property type="entry name" value="DNA_mis_repair"/>
    <property type="match status" value="1"/>
</dbReference>
<dbReference type="InterPro" id="IPR042120">
    <property type="entry name" value="MutL_C_dimsub"/>
</dbReference>
<dbReference type="EMBL" id="FO203503">
    <property type="protein sequence ID" value="CCK81546.1"/>
    <property type="molecule type" value="Genomic_DNA"/>
</dbReference>
<dbReference type="InterPro" id="IPR013507">
    <property type="entry name" value="DNA_mismatch_S5_2-like"/>
</dbReference>
<dbReference type="SUPFAM" id="SSF118116">
    <property type="entry name" value="DNA mismatch repair protein MutL"/>
    <property type="match status" value="1"/>
</dbReference>
<dbReference type="InterPro" id="IPR042121">
    <property type="entry name" value="MutL_C_regsub"/>
</dbReference>
<dbReference type="SUPFAM" id="SSF54211">
    <property type="entry name" value="Ribosomal protein S5 domain 2-like"/>
    <property type="match status" value="1"/>
</dbReference>
<dbReference type="Pfam" id="PF08676">
    <property type="entry name" value="MutL_C"/>
    <property type="match status" value="1"/>
</dbReference>
<feature type="domain" description="MutL C-terminal dimerisation" evidence="6">
    <location>
        <begin position="435"/>
        <end position="578"/>
    </location>
</feature>
<dbReference type="GO" id="GO:0030983">
    <property type="term" value="F:mismatched DNA binding"/>
    <property type="evidence" value="ECO:0007669"/>
    <property type="project" value="InterPro"/>
</dbReference>
<evidence type="ECO:0000313" key="9">
    <source>
        <dbReference type="Proteomes" id="UP000007347"/>
    </source>
</evidence>
<dbReference type="HOGENOM" id="CLU_004131_4_2_7"/>
<dbReference type="GO" id="GO:0005524">
    <property type="term" value="F:ATP binding"/>
    <property type="evidence" value="ECO:0007669"/>
    <property type="project" value="InterPro"/>
</dbReference>
<dbReference type="NCBIfam" id="TIGR00585">
    <property type="entry name" value="mutl"/>
    <property type="match status" value="1"/>
</dbReference>
<reference evidence="8 9" key="1">
    <citation type="journal article" date="2013" name="Environ. Microbiol.">
        <title>Complete genome, catabolic sub-proteomes and key-metabolites of Desulfobacula toluolica Tol2, a marine, aromatic compound-degrading, sulfate-reducing bacterium.</title>
        <authorList>
            <person name="Wohlbrand L."/>
            <person name="Jacob J.H."/>
            <person name="Kube M."/>
            <person name="Mussmann M."/>
            <person name="Jarling R."/>
            <person name="Beck A."/>
            <person name="Amann R."/>
            <person name="Wilkes H."/>
            <person name="Reinhardt R."/>
            <person name="Rabus R."/>
        </authorList>
    </citation>
    <scope>NUCLEOTIDE SEQUENCE [LARGE SCALE GENOMIC DNA]</scope>
    <source>
        <strain evidence="9">DSM 7467 / Tol2</strain>
    </source>
</reference>
<evidence type="ECO:0000256" key="5">
    <source>
        <dbReference type="HAMAP-Rule" id="MF_00149"/>
    </source>
</evidence>
<dbReference type="Pfam" id="PF13589">
    <property type="entry name" value="HATPase_c_3"/>
    <property type="match status" value="1"/>
</dbReference>
<dbReference type="RefSeq" id="WP_014958735.1">
    <property type="nucleotide sequence ID" value="NC_018645.1"/>
</dbReference>
<dbReference type="STRING" id="651182.TOL2_C33890"/>
<evidence type="ECO:0000313" key="8">
    <source>
        <dbReference type="EMBL" id="CCK81546.1"/>
    </source>
</evidence>
<dbReference type="InterPro" id="IPR036890">
    <property type="entry name" value="HATPase_C_sf"/>
</dbReference>
<dbReference type="GO" id="GO:0140664">
    <property type="term" value="F:ATP-dependent DNA damage sensor activity"/>
    <property type="evidence" value="ECO:0007669"/>
    <property type="project" value="InterPro"/>
</dbReference>
<dbReference type="InterPro" id="IPR014790">
    <property type="entry name" value="MutL_C"/>
</dbReference>
<dbReference type="SUPFAM" id="SSF55874">
    <property type="entry name" value="ATPase domain of HSP90 chaperone/DNA topoisomerase II/histidine kinase"/>
    <property type="match status" value="1"/>
</dbReference>
<evidence type="ECO:0000256" key="3">
    <source>
        <dbReference type="ARBA" id="ARBA00022763"/>
    </source>
</evidence>
<keyword evidence="3 5" id="KW-0227">DNA damage</keyword>
<evidence type="ECO:0000256" key="4">
    <source>
        <dbReference type="ARBA" id="ARBA00023204"/>
    </source>
</evidence>
<dbReference type="GO" id="GO:0006298">
    <property type="term" value="P:mismatch repair"/>
    <property type="evidence" value="ECO:0007669"/>
    <property type="project" value="UniProtKB-UniRule"/>
</dbReference>
<comment type="function">
    <text evidence="5">This protein is involved in the repair of mismatches in DNA. It is required for dam-dependent methyl-directed DNA mismatch repair. May act as a 'molecular matchmaker', a protein that promotes the formation of a stable complex between two or more DNA-binding proteins in an ATP-dependent manner without itself being part of a final effector complex.</text>
</comment>
<evidence type="ECO:0000259" key="6">
    <source>
        <dbReference type="SMART" id="SM00853"/>
    </source>
</evidence>
<organism evidence="8 9">
    <name type="scientific">Desulfobacula toluolica (strain DSM 7467 / Tol2)</name>
    <dbReference type="NCBI Taxonomy" id="651182"/>
    <lineage>
        <taxon>Bacteria</taxon>
        <taxon>Pseudomonadati</taxon>
        <taxon>Thermodesulfobacteriota</taxon>
        <taxon>Desulfobacteria</taxon>
        <taxon>Desulfobacterales</taxon>
        <taxon>Desulfobacteraceae</taxon>
        <taxon>Desulfobacula</taxon>
    </lineage>
</organism>
<dbReference type="OrthoDB" id="9763467at2"/>
<dbReference type="Gene3D" id="3.30.230.10">
    <property type="match status" value="1"/>
</dbReference>
<dbReference type="Gene3D" id="3.30.565.10">
    <property type="entry name" value="Histidine kinase-like ATPase, C-terminal domain"/>
    <property type="match status" value="1"/>
</dbReference>
<dbReference type="InterPro" id="IPR020568">
    <property type="entry name" value="Ribosomal_Su5_D2-typ_SF"/>
</dbReference>
<dbReference type="FunFam" id="3.30.565.10:FF:000003">
    <property type="entry name" value="DNA mismatch repair endonuclease MutL"/>
    <property type="match status" value="1"/>
</dbReference>
<dbReference type="AlphaFoldDB" id="K0NJB7"/>
<dbReference type="CDD" id="cd00782">
    <property type="entry name" value="MutL_Trans"/>
    <property type="match status" value="1"/>
</dbReference>
<comment type="similarity">
    <text evidence="1 5">Belongs to the DNA mismatch repair MutL/HexB family.</text>
</comment>
<dbReference type="Gene3D" id="3.30.1370.100">
    <property type="entry name" value="MutL, C-terminal domain, regulatory subdomain"/>
    <property type="match status" value="1"/>
</dbReference>
<dbReference type="SMART" id="SM01340">
    <property type="entry name" value="DNA_mis_repair"/>
    <property type="match status" value="1"/>
</dbReference>
<keyword evidence="9" id="KW-1185">Reference proteome</keyword>
<dbReference type="PANTHER" id="PTHR10073:SF12">
    <property type="entry name" value="DNA MISMATCH REPAIR PROTEIN MLH1"/>
    <property type="match status" value="1"/>
</dbReference>
<dbReference type="Pfam" id="PF01119">
    <property type="entry name" value="DNA_mis_repair"/>
    <property type="match status" value="1"/>
</dbReference>
<evidence type="ECO:0000256" key="2">
    <source>
        <dbReference type="ARBA" id="ARBA00021975"/>
    </source>
</evidence>
<dbReference type="KEGG" id="dto:TOL2_C33890"/>
<protein>
    <recommendedName>
        <fullName evidence="2 5">DNA mismatch repair protein MutL</fullName>
    </recommendedName>
</protein>
<dbReference type="Proteomes" id="UP000007347">
    <property type="component" value="Chromosome"/>
</dbReference>
<gene>
    <name evidence="5 8" type="primary">mutL</name>
    <name evidence="8" type="ordered locus">TOL2_C33890</name>
</gene>
<dbReference type="PANTHER" id="PTHR10073">
    <property type="entry name" value="DNA MISMATCH REPAIR PROTEIN MLH, PMS, MUTL"/>
    <property type="match status" value="1"/>
</dbReference>
<keyword evidence="4 5" id="KW-0234">DNA repair</keyword>
<dbReference type="GO" id="GO:0032300">
    <property type="term" value="C:mismatch repair complex"/>
    <property type="evidence" value="ECO:0007669"/>
    <property type="project" value="InterPro"/>
</dbReference>
<dbReference type="InterPro" id="IPR038973">
    <property type="entry name" value="MutL/Mlh/Pms-like"/>
</dbReference>
<evidence type="ECO:0000256" key="1">
    <source>
        <dbReference type="ARBA" id="ARBA00006082"/>
    </source>
</evidence>
<evidence type="ECO:0000259" key="7">
    <source>
        <dbReference type="SMART" id="SM01340"/>
    </source>
</evidence>
<name>K0NJB7_DESTT</name>
<dbReference type="InterPro" id="IPR020667">
    <property type="entry name" value="DNA_mismatch_repair_MutL"/>
</dbReference>